<dbReference type="Proteomes" id="UP000805841">
    <property type="component" value="Unassembled WGS sequence"/>
</dbReference>
<sequence>MLCRNDRWCEVRAAPFGAPFLFSPAIPRYGLAWGELQRIAIPLLEALCHCHEQGVLHGDLKPSNIMFAEGGLRLFDFGLGRPMEGLLPGLPRLCRSRIAAWTPCYAAPEILEGAPLSATADVFGLACVLVELANGQHPFSRLGSLQAREQQLEKRLQRPTDMPRHCWHALRTALAFDEPDRRGSCAELLDAFRRPASRLWPWQKASNAFTS</sequence>
<proteinExistence type="predicted"/>
<dbReference type="PROSITE" id="PS00108">
    <property type="entry name" value="PROTEIN_KINASE_ST"/>
    <property type="match status" value="1"/>
</dbReference>
<protein>
    <recommendedName>
        <fullName evidence="1">non-specific serine/threonine protein kinase</fullName>
        <ecNumber evidence="1">2.7.11.1</ecNumber>
    </recommendedName>
</protein>
<keyword evidence="8" id="KW-1185">Reference proteome</keyword>
<feature type="domain" description="Protein kinase" evidence="6">
    <location>
        <begin position="1"/>
        <end position="197"/>
    </location>
</feature>
<dbReference type="SUPFAM" id="SSF56112">
    <property type="entry name" value="Protein kinase-like (PK-like)"/>
    <property type="match status" value="1"/>
</dbReference>
<comment type="caution">
    <text evidence="7">The sequence shown here is derived from an EMBL/GenBank/DDBJ whole genome shotgun (WGS) entry which is preliminary data.</text>
</comment>
<dbReference type="EMBL" id="JAAOCA010000021">
    <property type="protein sequence ID" value="MBD1600381.1"/>
    <property type="molecule type" value="Genomic_DNA"/>
</dbReference>
<evidence type="ECO:0000256" key="5">
    <source>
        <dbReference type="ARBA" id="ARBA00022840"/>
    </source>
</evidence>
<gene>
    <name evidence="7" type="ORF">HAQ05_16930</name>
</gene>
<evidence type="ECO:0000256" key="2">
    <source>
        <dbReference type="ARBA" id="ARBA00022679"/>
    </source>
</evidence>
<evidence type="ECO:0000256" key="3">
    <source>
        <dbReference type="ARBA" id="ARBA00022741"/>
    </source>
</evidence>
<keyword evidence="4 7" id="KW-0418">Kinase</keyword>
<keyword evidence="5" id="KW-0067">ATP-binding</keyword>
<organism evidence="7 8">
    <name type="scientific">Pseudomonas typographi</name>
    <dbReference type="NCBI Taxonomy" id="2715964"/>
    <lineage>
        <taxon>Bacteria</taxon>
        <taxon>Pseudomonadati</taxon>
        <taxon>Pseudomonadota</taxon>
        <taxon>Gammaproteobacteria</taxon>
        <taxon>Pseudomonadales</taxon>
        <taxon>Pseudomonadaceae</taxon>
        <taxon>Pseudomonas</taxon>
    </lineage>
</organism>
<evidence type="ECO:0000313" key="8">
    <source>
        <dbReference type="Proteomes" id="UP000805841"/>
    </source>
</evidence>
<dbReference type="PROSITE" id="PS50011">
    <property type="entry name" value="PROTEIN_KINASE_DOM"/>
    <property type="match status" value="1"/>
</dbReference>
<dbReference type="GO" id="GO:0016301">
    <property type="term" value="F:kinase activity"/>
    <property type="evidence" value="ECO:0007669"/>
    <property type="project" value="UniProtKB-KW"/>
</dbReference>
<dbReference type="EC" id="2.7.11.1" evidence="1"/>
<keyword evidence="2" id="KW-0808">Transferase</keyword>
<dbReference type="InterPro" id="IPR011009">
    <property type="entry name" value="Kinase-like_dom_sf"/>
</dbReference>
<dbReference type="SMART" id="SM00220">
    <property type="entry name" value="S_TKc"/>
    <property type="match status" value="1"/>
</dbReference>
<evidence type="ECO:0000259" key="6">
    <source>
        <dbReference type="PROSITE" id="PS50011"/>
    </source>
</evidence>
<dbReference type="InterPro" id="IPR050660">
    <property type="entry name" value="NEK_Ser/Thr_kinase"/>
</dbReference>
<reference evidence="7 8" key="1">
    <citation type="journal article" date="2020" name="Insects">
        <title>Bacteria Belonging to Pseudomonas typographi sp. nov. from the Bark Beetle Ips typographus Have Genomic Potential to Aid in the Host Ecology.</title>
        <authorList>
            <person name="Peral-Aranega E."/>
            <person name="Saati-Santamaria Z."/>
            <person name="Kolarik M."/>
            <person name="Rivas R."/>
            <person name="Garcia-Fraile P."/>
        </authorList>
    </citation>
    <scope>NUCLEOTIDE SEQUENCE [LARGE SCALE GENOMIC DNA]</scope>
    <source>
        <strain evidence="7 8">CA3A</strain>
    </source>
</reference>
<dbReference type="InterPro" id="IPR008271">
    <property type="entry name" value="Ser/Thr_kinase_AS"/>
</dbReference>
<dbReference type="PANTHER" id="PTHR43671">
    <property type="entry name" value="SERINE/THREONINE-PROTEIN KINASE NEK"/>
    <property type="match status" value="1"/>
</dbReference>
<keyword evidence="3" id="KW-0547">Nucleotide-binding</keyword>
<dbReference type="Pfam" id="PF00069">
    <property type="entry name" value="Pkinase"/>
    <property type="match status" value="1"/>
</dbReference>
<dbReference type="PANTHER" id="PTHR43671:SF13">
    <property type="entry name" value="SERINE_THREONINE-PROTEIN KINASE NEK2"/>
    <property type="match status" value="1"/>
</dbReference>
<evidence type="ECO:0000313" key="7">
    <source>
        <dbReference type="EMBL" id="MBD1600381.1"/>
    </source>
</evidence>
<dbReference type="InterPro" id="IPR000719">
    <property type="entry name" value="Prot_kinase_dom"/>
</dbReference>
<accession>A0ABR7Z508</accession>
<dbReference type="Gene3D" id="1.10.510.10">
    <property type="entry name" value="Transferase(Phosphotransferase) domain 1"/>
    <property type="match status" value="1"/>
</dbReference>
<evidence type="ECO:0000256" key="1">
    <source>
        <dbReference type="ARBA" id="ARBA00012513"/>
    </source>
</evidence>
<name>A0ABR7Z508_9PSED</name>
<evidence type="ECO:0000256" key="4">
    <source>
        <dbReference type="ARBA" id="ARBA00022777"/>
    </source>
</evidence>